<evidence type="ECO:0000313" key="1">
    <source>
        <dbReference type="Proteomes" id="UP000887579"/>
    </source>
</evidence>
<evidence type="ECO:0000313" key="2">
    <source>
        <dbReference type="WBParaSite" id="ES5_v2.g13594.t1"/>
    </source>
</evidence>
<protein>
    <submittedName>
        <fullName evidence="2">Protein tyrosine phosphatase</fullName>
    </submittedName>
</protein>
<accession>A0AC34F8Y6</accession>
<sequence>MAEGHHIALNQQEIFLDALLKVTKDDFKTEWKSLQNEQDLHPQRSTVFQKENLKPDKLATNRYETVACNDYQRVTINGGQYIHANFVQNSVGKKFIIATQGPLETTVADFWSMIVEQKTPLIVMLCNIIEDKFDNAKNEMVPTPKCFGYWPTLINTPIKTKSLFIYADKVEQIVFVMGQKQEKIIKTAIRIVDRKTNQILHKLDHFQYVDWEDHSIPSSTRPLMHLYKFYILPAIKKGGGPIVVHCSAGIGRTGVFVAAIFMLDLFLHSRLVTMPRVRQKIQKCLSPHRPTSSCFVF</sequence>
<organism evidence="1 2">
    <name type="scientific">Panagrolaimus sp. ES5</name>
    <dbReference type="NCBI Taxonomy" id="591445"/>
    <lineage>
        <taxon>Eukaryota</taxon>
        <taxon>Metazoa</taxon>
        <taxon>Ecdysozoa</taxon>
        <taxon>Nematoda</taxon>
        <taxon>Chromadorea</taxon>
        <taxon>Rhabditida</taxon>
        <taxon>Tylenchina</taxon>
        <taxon>Panagrolaimomorpha</taxon>
        <taxon>Panagrolaimoidea</taxon>
        <taxon>Panagrolaimidae</taxon>
        <taxon>Panagrolaimus</taxon>
    </lineage>
</organism>
<dbReference type="WBParaSite" id="ES5_v2.g13594.t1">
    <property type="protein sequence ID" value="ES5_v2.g13594.t1"/>
    <property type="gene ID" value="ES5_v2.g13594"/>
</dbReference>
<dbReference type="Proteomes" id="UP000887579">
    <property type="component" value="Unplaced"/>
</dbReference>
<reference evidence="2" key="1">
    <citation type="submission" date="2022-11" db="UniProtKB">
        <authorList>
            <consortium name="WormBaseParasite"/>
        </authorList>
    </citation>
    <scope>IDENTIFICATION</scope>
</reference>
<name>A0AC34F8Y6_9BILA</name>
<proteinExistence type="predicted"/>